<organism evidence="5 6">
    <name type="scientific">Paraphaeosphaeria sporulosa</name>
    <dbReference type="NCBI Taxonomy" id="1460663"/>
    <lineage>
        <taxon>Eukaryota</taxon>
        <taxon>Fungi</taxon>
        <taxon>Dikarya</taxon>
        <taxon>Ascomycota</taxon>
        <taxon>Pezizomycotina</taxon>
        <taxon>Dothideomycetes</taxon>
        <taxon>Pleosporomycetidae</taxon>
        <taxon>Pleosporales</taxon>
        <taxon>Massarineae</taxon>
        <taxon>Didymosphaeriaceae</taxon>
        <taxon>Paraphaeosphaeria</taxon>
    </lineage>
</organism>
<dbReference type="Gene3D" id="3.30.30.30">
    <property type="match status" value="1"/>
</dbReference>
<dbReference type="InterPro" id="IPR043129">
    <property type="entry name" value="ATPase_NBD"/>
</dbReference>
<keyword evidence="6" id="KW-1185">Reference proteome</keyword>
<evidence type="ECO:0000256" key="4">
    <source>
        <dbReference type="SAM" id="SignalP"/>
    </source>
</evidence>
<name>A0A177C5U9_9PLEO</name>
<dbReference type="Gene3D" id="3.30.420.40">
    <property type="match status" value="4"/>
</dbReference>
<dbReference type="InParanoid" id="A0A177C5U9"/>
<dbReference type="InterPro" id="IPR029047">
    <property type="entry name" value="HSP70_peptide-bd_sf"/>
</dbReference>
<keyword evidence="1 3" id="KW-0547">Nucleotide-binding</keyword>
<evidence type="ECO:0000313" key="5">
    <source>
        <dbReference type="EMBL" id="OAG02148.1"/>
    </source>
</evidence>
<evidence type="ECO:0000256" key="1">
    <source>
        <dbReference type="ARBA" id="ARBA00022741"/>
    </source>
</evidence>
<dbReference type="GO" id="GO:0140662">
    <property type="term" value="F:ATP-dependent protein folding chaperone"/>
    <property type="evidence" value="ECO:0007669"/>
    <property type="project" value="InterPro"/>
</dbReference>
<accession>A0A177C5U9</accession>
<dbReference type="RefSeq" id="XP_018032513.1">
    <property type="nucleotide sequence ID" value="XM_018174813.1"/>
</dbReference>
<reference evidence="5 6" key="1">
    <citation type="submission" date="2016-05" db="EMBL/GenBank/DDBJ databases">
        <title>Comparative analysis of secretome profiles of manganese(II)-oxidizing ascomycete fungi.</title>
        <authorList>
            <consortium name="DOE Joint Genome Institute"/>
            <person name="Zeiner C.A."/>
            <person name="Purvine S.O."/>
            <person name="Zink E.M."/>
            <person name="Wu S."/>
            <person name="Pasa-Tolic L."/>
            <person name="Chaput D.L."/>
            <person name="Haridas S."/>
            <person name="Grigoriev I.V."/>
            <person name="Santelli C.M."/>
            <person name="Hansel C.M."/>
        </authorList>
    </citation>
    <scope>NUCLEOTIDE SEQUENCE [LARGE SCALE GENOMIC DNA]</scope>
    <source>
        <strain evidence="5 6">AP3s5-JAC2a</strain>
    </source>
</reference>
<dbReference type="PANTHER" id="PTHR19375">
    <property type="entry name" value="HEAT SHOCK PROTEIN 70KDA"/>
    <property type="match status" value="1"/>
</dbReference>
<keyword evidence="2 3" id="KW-0067">ATP-binding</keyword>
<evidence type="ECO:0000256" key="2">
    <source>
        <dbReference type="ARBA" id="ARBA00022840"/>
    </source>
</evidence>
<dbReference type="STRING" id="1460663.A0A177C5U9"/>
<keyword evidence="4" id="KW-0732">Signal</keyword>
<dbReference type="Pfam" id="PF00012">
    <property type="entry name" value="HSP70"/>
    <property type="match status" value="2"/>
</dbReference>
<gene>
    <name evidence="5" type="ORF">CC84DRAFT_1099254</name>
</gene>
<dbReference type="SUPFAM" id="SSF53067">
    <property type="entry name" value="Actin-like ATPase domain"/>
    <property type="match status" value="2"/>
</dbReference>
<dbReference type="InterPro" id="IPR013126">
    <property type="entry name" value="Hsp_70_fam"/>
</dbReference>
<dbReference type="AlphaFoldDB" id="A0A177C5U9"/>
<proteinExistence type="inferred from homology"/>
<dbReference type="GeneID" id="28758299"/>
<dbReference type="GO" id="GO:0005524">
    <property type="term" value="F:ATP binding"/>
    <property type="evidence" value="ECO:0007669"/>
    <property type="project" value="UniProtKB-KW"/>
</dbReference>
<dbReference type="OrthoDB" id="3782449at2759"/>
<dbReference type="PRINTS" id="PR00301">
    <property type="entry name" value="HEATSHOCK70"/>
</dbReference>
<comment type="similarity">
    <text evidence="3">Belongs to the heat shock protein 70 family.</text>
</comment>
<dbReference type="SUPFAM" id="SSF100920">
    <property type="entry name" value="Heat shock protein 70kD (HSP70), peptide-binding domain"/>
    <property type="match status" value="1"/>
</dbReference>
<sequence length="515" mass="56435">MSRTTSNRARGTSRLGIFIIVVLAFLGLAFAQYADARPIEDSSTSSPPIIGISIGSSYSSVGVIINDTTHIIPDKYGNLVLPSVVSFTDTGEALVGQDAIDMLISHPERSVTGFKRLLGRSYQEIGNFVNGAHYKIIERTGNPIIQIPLQSGSREFQPTEVLAFMIHELKIMAEEFIGEKIKEAVVTVPAGFNDSQRAAFREAANITALDVVRIVNEPTAASLAYKLDKDYRQEKFALVYSLDGTAFDATVVYIEDGVFEIFGNVRSEDISSSNDVSSSKLAHQHSDSQRTSFQEVSSCASLMKRKCTFAQPNLLILQEFLNSFNADQALQVIDQALREGNLTIYDITDIVPSGDSSRIPKLRSLLLDHFPSTLPVHEDIDPRLITTYGAAIQGSVLHDDGHMSVCCVVDVTLWQLGIETAGGIMSPLVKRGTLIPTKKSLIFTTTVDNQTSVAVTVFKGQRDFVAKNTKIGSLELDELIPAPRGVPELEVTFMVDYNRNLNVRPLCNMNGFIFS</sequence>
<evidence type="ECO:0000313" key="6">
    <source>
        <dbReference type="Proteomes" id="UP000077069"/>
    </source>
</evidence>
<evidence type="ECO:0000256" key="3">
    <source>
        <dbReference type="RuleBase" id="RU003322"/>
    </source>
</evidence>
<dbReference type="EMBL" id="KV441556">
    <property type="protein sequence ID" value="OAG02148.1"/>
    <property type="molecule type" value="Genomic_DNA"/>
</dbReference>
<dbReference type="Proteomes" id="UP000077069">
    <property type="component" value="Unassembled WGS sequence"/>
</dbReference>
<dbReference type="Gene3D" id="2.60.34.10">
    <property type="entry name" value="Substrate Binding Domain Of DNAk, Chain A, domain 1"/>
    <property type="match status" value="1"/>
</dbReference>
<feature type="chain" id="PRO_5008057792" evidence="4">
    <location>
        <begin position="32"/>
        <end position="515"/>
    </location>
</feature>
<feature type="signal peptide" evidence="4">
    <location>
        <begin position="1"/>
        <end position="31"/>
    </location>
</feature>
<protein>
    <submittedName>
        <fullName evidence="5">HSP70-domain-containing protein</fullName>
    </submittedName>
</protein>